<feature type="transmembrane region" description="Helical" evidence="6">
    <location>
        <begin position="365"/>
        <end position="387"/>
    </location>
</feature>
<dbReference type="PANTHER" id="PTHR23501:SF81">
    <property type="entry name" value="VACUOLAR BASIC AMINO ACID TRANSPORTER 2"/>
    <property type="match status" value="1"/>
</dbReference>
<proteinExistence type="inferred from homology"/>
<keyword evidence="5 6" id="KW-0472">Membrane</keyword>
<evidence type="ECO:0000313" key="9">
    <source>
        <dbReference type="Proteomes" id="UP001497600"/>
    </source>
</evidence>
<dbReference type="Gene3D" id="1.20.1720.10">
    <property type="entry name" value="Multidrug resistance protein D"/>
    <property type="match status" value="1"/>
</dbReference>
<feature type="transmembrane region" description="Helical" evidence="6">
    <location>
        <begin position="502"/>
        <end position="524"/>
    </location>
</feature>
<feature type="transmembrane region" description="Helical" evidence="6">
    <location>
        <begin position="326"/>
        <end position="344"/>
    </location>
</feature>
<dbReference type="EMBL" id="OZ004258">
    <property type="protein sequence ID" value="CAK7910945.1"/>
    <property type="molecule type" value="Genomic_DNA"/>
</dbReference>
<feature type="transmembrane region" description="Helical" evidence="6">
    <location>
        <begin position="177"/>
        <end position="199"/>
    </location>
</feature>
<feature type="transmembrane region" description="Helical" evidence="6">
    <location>
        <begin position="435"/>
        <end position="454"/>
    </location>
</feature>
<dbReference type="Gene3D" id="1.20.1250.20">
    <property type="entry name" value="MFS general substrate transporter like domains"/>
    <property type="match status" value="1"/>
</dbReference>
<evidence type="ECO:0000256" key="1">
    <source>
        <dbReference type="ARBA" id="ARBA00004141"/>
    </source>
</evidence>
<keyword evidence="9" id="KW-1185">Reference proteome</keyword>
<name>A0ABP0EGL0_9ASCO</name>
<feature type="transmembrane region" description="Helical" evidence="6">
    <location>
        <begin position="146"/>
        <end position="165"/>
    </location>
</feature>
<organism evidence="8 9">
    <name type="scientific">[Candida] anglica</name>
    <dbReference type="NCBI Taxonomy" id="148631"/>
    <lineage>
        <taxon>Eukaryota</taxon>
        <taxon>Fungi</taxon>
        <taxon>Dikarya</taxon>
        <taxon>Ascomycota</taxon>
        <taxon>Saccharomycotina</taxon>
        <taxon>Pichiomycetes</taxon>
        <taxon>Debaryomycetaceae</taxon>
        <taxon>Kurtzmaniella</taxon>
    </lineage>
</organism>
<dbReference type="SUPFAM" id="SSF103473">
    <property type="entry name" value="MFS general substrate transporter"/>
    <property type="match status" value="1"/>
</dbReference>
<evidence type="ECO:0000256" key="4">
    <source>
        <dbReference type="ARBA" id="ARBA00022989"/>
    </source>
</evidence>
<feature type="transmembrane region" description="Helical" evidence="6">
    <location>
        <begin position="298"/>
        <end position="320"/>
    </location>
</feature>
<protein>
    <submittedName>
        <fullName evidence="8">Vacuolar basic amino acid transporter 2</fullName>
    </submittedName>
</protein>
<evidence type="ECO:0000313" key="8">
    <source>
        <dbReference type="EMBL" id="CAK7910945.1"/>
    </source>
</evidence>
<sequence>MTSLKKKLSEISVLVTEEEIPDYGTNVDEEHSVGVLTNKNQFGNSFSSVPNFVWIEISLLSNVFLSGFDATVTASTYTTIGNEFQAANLASWITTSYLITSTAFQPLYGSFSDVLGRRQCVFFAIVLFTVGCLGCAIAPTLTFLNLSRALAGVGGGGLLTLATVINSDIVPQEKRGLFQAFQNLAMGLGAVFGASFGGVISDSVGWRWCFFMQIPPAILSLLVGYAYLPEIKFTHPHTVTNKQIPSRNSSVENSSTDNLLQTNDAEESNSNGGPANSEDCTGNRIEYGVSLAAAKIDYMGSLILVLSLSIQVVVLTLGGAELPWTSAKLISLATVGFLLLAYFIHLELKPTTLHPIIPIARFNDLFSILMLAQNFMLGFSSYAYLFALPLLFQFVLGDSPSQAGLRLAIPSLSTPVGGVLTGLIMGRKGPPALRYLVYTGTFVMAAGNFIVLLVKPSTPSRLLDLMLIPANLGQGMAFPSCLFTFVFAFSASCQATSTSTIYLSRSIGGVWGVSCVSAIIQGAFKSNLLRDLEGEVSQKEVARIIRKITKSTDAITSLPPRLQGIVAQDYENAIRLAQLFSSICCTLAFVFCLSRDILNAQPKGRTTSA</sequence>
<dbReference type="PANTHER" id="PTHR23501">
    <property type="entry name" value="MAJOR FACILITATOR SUPERFAMILY"/>
    <property type="match status" value="1"/>
</dbReference>
<dbReference type="PROSITE" id="PS50850">
    <property type="entry name" value="MFS"/>
    <property type="match status" value="1"/>
</dbReference>
<dbReference type="Pfam" id="PF07690">
    <property type="entry name" value="MFS_1"/>
    <property type="match status" value="1"/>
</dbReference>
<feature type="transmembrane region" description="Helical" evidence="6">
    <location>
        <begin position="579"/>
        <end position="598"/>
    </location>
</feature>
<dbReference type="InterPro" id="IPR011701">
    <property type="entry name" value="MFS"/>
</dbReference>
<evidence type="ECO:0000256" key="2">
    <source>
        <dbReference type="ARBA" id="ARBA00008335"/>
    </source>
</evidence>
<reference evidence="8 9" key="1">
    <citation type="submission" date="2024-01" db="EMBL/GenBank/DDBJ databases">
        <authorList>
            <consortium name="Genoscope - CEA"/>
            <person name="William W."/>
        </authorList>
    </citation>
    <scope>NUCLEOTIDE SEQUENCE [LARGE SCALE GENOMIC DNA]</scope>
    <source>
        <strain evidence="8 9">29B2s-10</strain>
    </source>
</reference>
<dbReference type="InterPro" id="IPR020846">
    <property type="entry name" value="MFS_dom"/>
</dbReference>
<evidence type="ECO:0000259" key="7">
    <source>
        <dbReference type="PROSITE" id="PS50850"/>
    </source>
</evidence>
<evidence type="ECO:0000256" key="3">
    <source>
        <dbReference type="ARBA" id="ARBA00022692"/>
    </source>
</evidence>
<dbReference type="Proteomes" id="UP001497600">
    <property type="component" value="Chromosome F"/>
</dbReference>
<feature type="transmembrane region" description="Helical" evidence="6">
    <location>
        <begin position="120"/>
        <end position="140"/>
    </location>
</feature>
<evidence type="ECO:0000256" key="5">
    <source>
        <dbReference type="ARBA" id="ARBA00023136"/>
    </source>
</evidence>
<feature type="transmembrane region" description="Helical" evidence="6">
    <location>
        <begin position="407"/>
        <end position="426"/>
    </location>
</feature>
<dbReference type="InterPro" id="IPR036259">
    <property type="entry name" value="MFS_trans_sf"/>
</dbReference>
<keyword evidence="4 6" id="KW-1133">Transmembrane helix</keyword>
<gene>
    <name evidence="8" type="primary">VBA2</name>
    <name evidence="8" type="ORF">CAAN4_F00188</name>
</gene>
<accession>A0ABP0EGL0</accession>
<feature type="domain" description="Major facilitator superfamily (MFS) profile" evidence="7">
    <location>
        <begin position="55"/>
        <end position="609"/>
    </location>
</feature>
<feature type="transmembrane region" description="Helical" evidence="6">
    <location>
        <begin position="466"/>
        <end position="490"/>
    </location>
</feature>
<comment type="similarity">
    <text evidence="2">Belongs to the major facilitator superfamily.</text>
</comment>
<evidence type="ECO:0000256" key="6">
    <source>
        <dbReference type="SAM" id="Phobius"/>
    </source>
</evidence>
<feature type="transmembrane region" description="Helical" evidence="6">
    <location>
        <begin position="205"/>
        <end position="228"/>
    </location>
</feature>
<comment type="subcellular location">
    <subcellularLocation>
        <location evidence="1">Membrane</location>
        <topology evidence="1">Multi-pass membrane protein</topology>
    </subcellularLocation>
</comment>
<keyword evidence="3 6" id="KW-0812">Transmembrane</keyword>